<feature type="compositionally biased region" description="Low complexity" evidence="1">
    <location>
        <begin position="520"/>
        <end position="530"/>
    </location>
</feature>
<feature type="compositionally biased region" description="Polar residues" evidence="1">
    <location>
        <begin position="465"/>
        <end position="474"/>
    </location>
</feature>
<dbReference type="EMBL" id="JALLPB020000053">
    <property type="protein sequence ID" value="KAL3822841.1"/>
    <property type="molecule type" value="Genomic_DNA"/>
</dbReference>
<keyword evidence="4" id="KW-1185">Reference proteome</keyword>
<feature type="region of interest" description="Disordered" evidence="1">
    <location>
        <begin position="908"/>
        <end position="1015"/>
    </location>
</feature>
<feature type="region of interest" description="Disordered" evidence="1">
    <location>
        <begin position="17"/>
        <end position="132"/>
    </location>
</feature>
<feature type="compositionally biased region" description="Pro residues" evidence="1">
    <location>
        <begin position="385"/>
        <end position="395"/>
    </location>
</feature>
<dbReference type="PANTHER" id="PTHR22957:SF27">
    <property type="entry name" value="TBC1 DOMAIN FAMILY MEMBER 13"/>
    <property type="match status" value="1"/>
</dbReference>
<dbReference type="SMART" id="SM00164">
    <property type="entry name" value="TBC"/>
    <property type="match status" value="1"/>
</dbReference>
<accession>A0ABD3SEI8</accession>
<dbReference type="Gene3D" id="1.10.8.270">
    <property type="entry name" value="putative rabgap domain of human tbc1 domain family member 14 like domains"/>
    <property type="match status" value="1"/>
</dbReference>
<sequence>MSTDPIANDDVVIVAHPSLSRTDHEHGRIPPPPPSTTTIIRDNDGDGNAMASVDGEDESDERQRTIELIGGGYPVPPPRPDPPFVAIAPNPGEEEEGRRERPRRRRVVVVDDDDDGNDATTTTTAAASDNVGTRPKLTNVSLLSSAVAYATLERCLLGVNGGTTTGAGDEGIHDEDDDGRGEDDGMARGKGRRRRRRRRGGGTVNYSKLCRPGHVIDVLELRRLSSRGVPDEPPSPPCRRHSSGRRERDDVDSEDDRDDACDAASAAVRSHPASGNPHRSYRPLVWRVLLGYLPPQTDMWNEVLERDRKLYDALVNEFFDGTCPRPHDLLSDANDENGYGEGSDMANELHRRRTGGDNSPDAPFSIDDVDDHDVRSGIDYDDVDSPPPPPPPSPRLTPGLLSARMQQEWVRGENANENGGAPSAFDAQRNDIYNAGGGGYVAKCDGGTGPPRRRERLSPMCAMNTPRNSSNKSTAYRRGRGMGGDDGDRGDAPKTTTTTTTTPIEPPASSSYSDGRNGGYNLPYPLLLDVNDNDDDGANAIETSDTPDSSPGSARLRRSVSITRASSGDDPGGEYAEGVELCRRGSRDANDDDDGNYGAISPKTNGGGDRRSETDEEENALLLDEIRKDVIRTHPDLRFFLEPREDLGQKRYAALERILFVWAKLNKGVRYVQGMNEIVGTLYFVLAHDSNEDWSNEAEADTYFLFNALMVEMRDVFVPDLDEADTGIHGRISNMITLLSLHDPEVRCHLDSVGIDPSFYSVRWLTTLLSREFLLPDTIRLWDSMFASTHKDNFLRYVSVTMVMVIRDMLLMGDFSACLRLLQAYPPTNLDRLLESSRALWIYESQITLACHKGGISLGHALRSIKPPPAIVMAYGLRGGEAPLIREQVRQAGERGLAVARVAANGASTTATDGSTGGSDGGNNLFDGNEDDGVLHDDNDVDDLVVDGGVEDEDNDKSNNGPIALDTTKAEITGSARQSATCSIKRRSDPTSGCGVGTIPSMSRTTNAPEAEEFDRSLTRTARWISPRNDFPPTHFHPRLHSHSSSVIEFPHPGHYLLLGRVALGCRRDATFLSVLSGGPIKGHRAQLSVRSVGGRLLHGGTIKVAICDRAGKLYHNARSPTSTTPQSTMVRGGGGWNGWGMAWQLRFDGDFGRIFGKGGEDRS</sequence>
<feature type="compositionally biased region" description="Acidic residues" evidence="1">
    <location>
        <begin position="939"/>
        <end position="955"/>
    </location>
</feature>
<feature type="region of interest" description="Disordered" evidence="1">
    <location>
        <begin position="439"/>
        <end position="557"/>
    </location>
</feature>
<feature type="region of interest" description="Disordered" evidence="1">
    <location>
        <begin position="322"/>
        <end position="399"/>
    </location>
</feature>
<protein>
    <recommendedName>
        <fullName evidence="2">Rab-GAP TBC domain-containing protein</fullName>
    </recommendedName>
</protein>
<feature type="compositionally biased region" description="Polar residues" evidence="1">
    <location>
        <begin position="541"/>
        <end position="552"/>
    </location>
</feature>
<dbReference type="Proteomes" id="UP001530377">
    <property type="component" value="Unassembled WGS sequence"/>
</dbReference>
<dbReference type="Pfam" id="PF00566">
    <property type="entry name" value="RabGAP-TBC"/>
    <property type="match status" value="1"/>
</dbReference>
<dbReference type="AlphaFoldDB" id="A0ABD3SEI8"/>
<evidence type="ECO:0000313" key="4">
    <source>
        <dbReference type="Proteomes" id="UP001530377"/>
    </source>
</evidence>
<evidence type="ECO:0000259" key="2">
    <source>
        <dbReference type="PROSITE" id="PS50086"/>
    </source>
</evidence>
<dbReference type="PANTHER" id="PTHR22957">
    <property type="entry name" value="TBC1 DOMAIN FAMILY MEMBER GTPASE-ACTIVATING PROTEIN"/>
    <property type="match status" value="1"/>
</dbReference>
<feature type="compositionally biased region" description="Pro residues" evidence="1">
    <location>
        <begin position="74"/>
        <end position="83"/>
    </location>
</feature>
<feature type="region of interest" description="Disordered" evidence="1">
    <location>
        <begin position="225"/>
        <end position="279"/>
    </location>
</feature>
<dbReference type="InterPro" id="IPR000195">
    <property type="entry name" value="Rab-GAP-TBC_dom"/>
</dbReference>
<organism evidence="3 4">
    <name type="scientific">Cyclostephanos tholiformis</name>
    <dbReference type="NCBI Taxonomy" id="382380"/>
    <lineage>
        <taxon>Eukaryota</taxon>
        <taxon>Sar</taxon>
        <taxon>Stramenopiles</taxon>
        <taxon>Ochrophyta</taxon>
        <taxon>Bacillariophyta</taxon>
        <taxon>Coscinodiscophyceae</taxon>
        <taxon>Thalassiosirophycidae</taxon>
        <taxon>Stephanodiscales</taxon>
        <taxon>Stephanodiscaceae</taxon>
        <taxon>Cyclostephanos</taxon>
    </lineage>
</organism>
<feature type="compositionally biased region" description="Acidic residues" evidence="1">
    <location>
        <begin position="250"/>
        <end position="261"/>
    </location>
</feature>
<feature type="region of interest" description="Disordered" evidence="1">
    <location>
        <begin position="585"/>
        <end position="617"/>
    </location>
</feature>
<dbReference type="PROSITE" id="PS50086">
    <property type="entry name" value="TBC_RABGAP"/>
    <property type="match status" value="1"/>
</dbReference>
<evidence type="ECO:0000313" key="3">
    <source>
        <dbReference type="EMBL" id="KAL3822841.1"/>
    </source>
</evidence>
<reference evidence="3 4" key="1">
    <citation type="submission" date="2024-10" db="EMBL/GenBank/DDBJ databases">
        <title>Updated reference genomes for cyclostephanoid diatoms.</title>
        <authorList>
            <person name="Roberts W.R."/>
            <person name="Alverson A.J."/>
        </authorList>
    </citation>
    <scope>NUCLEOTIDE SEQUENCE [LARGE SCALE GENOMIC DNA]</scope>
    <source>
        <strain evidence="3 4">AJA228-03</strain>
    </source>
</reference>
<feature type="compositionally biased region" description="Basic residues" evidence="1">
    <location>
        <begin position="189"/>
        <end position="200"/>
    </location>
</feature>
<dbReference type="SUPFAM" id="SSF47923">
    <property type="entry name" value="Ypt/Rab-GAP domain of gyp1p"/>
    <property type="match status" value="2"/>
</dbReference>
<dbReference type="Gene3D" id="1.10.472.80">
    <property type="entry name" value="Ypt/Rab-GAP domain of gyp1p, domain 3"/>
    <property type="match status" value="1"/>
</dbReference>
<feature type="region of interest" description="Disordered" evidence="1">
    <location>
        <begin position="162"/>
        <end position="206"/>
    </location>
</feature>
<comment type="caution">
    <text evidence="3">The sequence shown here is derived from an EMBL/GenBank/DDBJ whole genome shotgun (WGS) entry which is preliminary data.</text>
</comment>
<dbReference type="FunFam" id="1.10.472.80:FF:000048">
    <property type="entry name" value="TBC domain containing protein"/>
    <property type="match status" value="1"/>
</dbReference>
<feature type="compositionally biased region" description="Low complexity" evidence="1">
    <location>
        <begin position="118"/>
        <end position="131"/>
    </location>
</feature>
<dbReference type="InterPro" id="IPR035969">
    <property type="entry name" value="Rab-GAP_TBC_sf"/>
</dbReference>
<gene>
    <name evidence="3" type="ORF">ACHAXA_011478</name>
</gene>
<name>A0ABD3SEI8_9STRA</name>
<feature type="compositionally biased region" description="Acidic residues" evidence="1">
    <location>
        <begin position="172"/>
        <end position="181"/>
    </location>
</feature>
<feature type="domain" description="Rab-GAP TBC" evidence="2">
    <location>
        <begin position="609"/>
        <end position="789"/>
    </location>
</feature>
<proteinExistence type="predicted"/>
<evidence type="ECO:0000256" key="1">
    <source>
        <dbReference type="SAM" id="MobiDB-lite"/>
    </source>
</evidence>